<dbReference type="PANTHER" id="PTHR43377:SF1">
    <property type="entry name" value="BILIVERDIN REDUCTASE A"/>
    <property type="match status" value="1"/>
</dbReference>
<dbReference type="SUPFAM" id="SSF55347">
    <property type="entry name" value="Glyceraldehyde-3-phosphate dehydrogenase-like, C-terminal domain"/>
    <property type="match status" value="1"/>
</dbReference>
<dbReference type="InterPro" id="IPR000683">
    <property type="entry name" value="Gfo/Idh/MocA-like_OxRdtase_N"/>
</dbReference>
<keyword evidence="4" id="KW-1185">Reference proteome</keyword>
<dbReference type="InterPro" id="IPR055170">
    <property type="entry name" value="GFO_IDH_MocA-like_dom"/>
</dbReference>
<dbReference type="GO" id="GO:0000166">
    <property type="term" value="F:nucleotide binding"/>
    <property type="evidence" value="ECO:0007669"/>
    <property type="project" value="InterPro"/>
</dbReference>
<dbReference type="InterPro" id="IPR029752">
    <property type="entry name" value="D-isomer_DH_CS1"/>
</dbReference>
<organism evidence="3 4">
    <name type="scientific">Magnetospirillum moscoviense</name>
    <dbReference type="NCBI Taxonomy" id="1437059"/>
    <lineage>
        <taxon>Bacteria</taxon>
        <taxon>Pseudomonadati</taxon>
        <taxon>Pseudomonadota</taxon>
        <taxon>Alphaproteobacteria</taxon>
        <taxon>Rhodospirillales</taxon>
        <taxon>Rhodospirillaceae</taxon>
        <taxon>Magnetospirillum</taxon>
    </lineage>
</organism>
<dbReference type="PROSITE" id="PS00065">
    <property type="entry name" value="D_2_HYDROXYACID_DH_1"/>
    <property type="match status" value="1"/>
</dbReference>
<dbReference type="Gene3D" id="3.40.50.720">
    <property type="entry name" value="NAD(P)-binding Rossmann-like Domain"/>
    <property type="match status" value="1"/>
</dbReference>
<feature type="domain" description="GFO/IDH/MocA-like oxidoreductase" evidence="2">
    <location>
        <begin position="122"/>
        <end position="243"/>
    </location>
</feature>
<dbReference type="AlphaFoldDB" id="A0A178MQV7"/>
<dbReference type="InterPro" id="IPR036291">
    <property type="entry name" value="NAD(P)-bd_dom_sf"/>
</dbReference>
<dbReference type="Pfam" id="PF22725">
    <property type="entry name" value="GFO_IDH_MocA_C3"/>
    <property type="match status" value="1"/>
</dbReference>
<evidence type="ECO:0000313" key="3">
    <source>
        <dbReference type="EMBL" id="OAN51357.1"/>
    </source>
</evidence>
<feature type="domain" description="Gfo/Idh/MocA-like oxidoreductase N-terminal" evidence="1">
    <location>
        <begin position="2"/>
        <end position="113"/>
    </location>
</feature>
<dbReference type="SUPFAM" id="SSF51735">
    <property type="entry name" value="NAD(P)-binding Rossmann-fold domains"/>
    <property type="match status" value="1"/>
</dbReference>
<dbReference type="GO" id="GO:0016616">
    <property type="term" value="F:oxidoreductase activity, acting on the CH-OH group of donors, NAD or NADP as acceptor"/>
    <property type="evidence" value="ECO:0007669"/>
    <property type="project" value="UniProtKB-ARBA"/>
</dbReference>
<dbReference type="Gene3D" id="3.30.360.10">
    <property type="entry name" value="Dihydrodipicolinate Reductase, domain 2"/>
    <property type="match status" value="1"/>
</dbReference>
<evidence type="ECO:0000259" key="2">
    <source>
        <dbReference type="Pfam" id="PF22725"/>
    </source>
</evidence>
<dbReference type="Proteomes" id="UP000078543">
    <property type="component" value="Unassembled WGS sequence"/>
</dbReference>
<dbReference type="STRING" id="1437059.A6A05_10825"/>
<name>A0A178MQV7_9PROT</name>
<reference evidence="3 4" key="1">
    <citation type="submission" date="2016-04" db="EMBL/GenBank/DDBJ databases">
        <title>Draft genome sequence of freshwater magnetotactic bacteria Magnetospirillum marisnigri SP-1 and Magnetospirillum moscoviense BB-1.</title>
        <authorList>
            <person name="Koziaeva V."/>
            <person name="Dziuba M.V."/>
            <person name="Ivanov T.M."/>
            <person name="Kuznetsov B."/>
            <person name="Grouzdev D.S."/>
        </authorList>
    </citation>
    <scope>NUCLEOTIDE SEQUENCE [LARGE SCALE GENOMIC DNA]</scope>
    <source>
        <strain evidence="3 4">BB-1</strain>
    </source>
</reference>
<accession>A0A178MQV7</accession>
<proteinExistence type="predicted"/>
<protein>
    <recommendedName>
        <fullName evidence="5">Dehydrogenase</fullName>
    </recommendedName>
</protein>
<dbReference type="RefSeq" id="WP_068499539.1">
    <property type="nucleotide sequence ID" value="NZ_LWQU01000131.1"/>
</dbReference>
<dbReference type="InterPro" id="IPR051450">
    <property type="entry name" value="Gfo/Idh/MocA_Oxidoreductases"/>
</dbReference>
<sequence length="318" mass="34208">MIAVLGLGSIGLRHARNLLSLGVRVIGYDPSEERRSMLAAEGGLPAVHRDEALAAATAAVIASPSGRHFDDMRAGLDAGCHLFVEKPLAHTTEGLAALLDQADESGKVVAVGFNLRHHPAVLQAQRAIREGHLGRPLWARLELADYLPHWRPGTDFRQGYANDPKTGGVIFDIVHEFDLAAFLLGVPEVKACVAAHTGTLGLESEDLADMVLVHPGGAQSLVHVDFVSRPRRRHTLVYGTEAAMHLDLDARKLSIVRGDGVPLAEHQFPGAYADDYLDEMTSFLACCRGEAQPSCPGREALDVLDRLITARRIAGLPS</sequence>
<evidence type="ECO:0000259" key="1">
    <source>
        <dbReference type="Pfam" id="PF01408"/>
    </source>
</evidence>
<dbReference type="EMBL" id="LWQU01000131">
    <property type="protein sequence ID" value="OAN51357.1"/>
    <property type="molecule type" value="Genomic_DNA"/>
</dbReference>
<evidence type="ECO:0000313" key="4">
    <source>
        <dbReference type="Proteomes" id="UP000078543"/>
    </source>
</evidence>
<evidence type="ECO:0008006" key="5">
    <source>
        <dbReference type="Google" id="ProtNLM"/>
    </source>
</evidence>
<comment type="caution">
    <text evidence="3">The sequence shown here is derived from an EMBL/GenBank/DDBJ whole genome shotgun (WGS) entry which is preliminary data.</text>
</comment>
<dbReference type="Pfam" id="PF01408">
    <property type="entry name" value="GFO_IDH_MocA"/>
    <property type="match status" value="1"/>
</dbReference>
<dbReference type="PANTHER" id="PTHR43377">
    <property type="entry name" value="BILIVERDIN REDUCTASE A"/>
    <property type="match status" value="1"/>
</dbReference>
<gene>
    <name evidence="3" type="ORF">A6A05_10825</name>
</gene>